<accession>G4T4V8</accession>
<dbReference type="HOGENOM" id="CLU_415105_0_0_1"/>
<dbReference type="Gene3D" id="1.20.1280.50">
    <property type="match status" value="1"/>
</dbReference>
<keyword evidence="4" id="KW-1185">Reference proteome</keyword>
<protein>
    <recommendedName>
        <fullName evidence="2">F-box domain-containing protein</fullName>
    </recommendedName>
</protein>
<reference evidence="3 4" key="1">
    <citation type="journal article" date="2011" name="PLoS Pathog.">
        <title>Endophytic Life Strategies Decoded by Genome and Transcriptome Analyses of the Mutualistic Root Symbiont Piriformospora indica.</title>
        <authorList>
            <person name="Zuccaro A."/>
            <person name="Lahrmann U."/>
            <person name="Guldener U."/>
            <person name="Langen G."/>
            <person name="Pfiffi S."/>
            <person name="Biedenkopf D."/>
            <person name="Wong P."/>
            <person name="Samans B."/>
            <person name="Grimm C."/>
            <person name="Basiewicz M."/>
            <person name="Murat C."/>
            <person name="Martin F."/>
            <person name="Kogel K.H."/>
        </authorList>
    </citation>
    <scope>NUCLEOTIDE SEQUENCE [LARGE SCALE GENOMIC DNA]</scope>
    <source>
        <strain evidence="3 4">DSM 11827</strain>
    </source>
</reference>
<dbReference type="AlphaFoldDB" id="G4T4V8"/>
<proteinExistence type="predicted"/>
<dbReference type="Proteomes" id="UP000007148">
    <property type="component" value="Unassembled WGS sequence"/>
</dbReference>
<dbReference type="SMART" id="SM00256">
    <property type="entry name" value="FBOX"/>
    <property type="match status" value="1"/>
</dbReference>
<sequence>MTTPRLLASSTALPTPISPIVAQHRWPLPCPSADYAGESCSVVASACRPPSVLPQASAAAPSETASKGRHDRALAFSRKLDHTFDSAPVYKPTMSGISQSASCSHLRNDNRMSASLQNDKPNALYTVLLTPPTSPLERLNTTSQLPTPLTPSSPLSSSRRGMHHDLWSSEPSARVKTPDVLKSRPLEAIHGRDRSLSMLFTLPNETLSHILSFLPLSCLPPVMRVCSRLHALCERALYHTLQHIQLYSPPDAVYLHEATLSTPATATSGSSEWGLIHTLATRPSAARSVRHFAIRGLPCFGQDGVVLLARALNGMQSGLVSLEINLGIPIERALVRALSNLEPISAEPQGFVNLAALNVLDTQTALWVLGARHSISSTPITQQHHHQDAGGMRGNDRLPSSVDWNGKDVDMDHDQIHAIDRGLQTPSARSPLSVLRIDFQHPLDAATLDNLLNALVPQSQADSRSIEDVEQLQLGLQCRSADEASAMASTIARRLPTLRLLGLHVYPCSPEEQVLDFMATSYDVLARSSQSTATGEKQMETTWDLSTSLNDALSHLPLLHTLSFAYSLPFTMGQSKVNAEALAYHSTLSTLHDHATPCGGSLNLIELQWSAWQLVPPRASASLSVSRETKHDAVSHEWTAMPANWHQFIRLGWAYANASFV</sequence>
<feature type="domain" description="F-box" evidence="2">
    <location>
        <begin position="196"/>
        <end position="241"/>
    </location>
</feature>
<dbReference type="OrthoDB" id="613763at2759"/>
<evidence type="ECO:0000313" key="4">
    <source>
        <dbReference type="Proteomes" id="UP000007148"/>
    </source>
</evidence>
<dbReference type="CDD" id="cd09917">
    <property type="entry name" value="F-box_SF"/>
    <property type="match status" value="1"/>
</dbReference>
<dbReference type="InterPro" id="IPR036047">
    <property type="entry name" value="F-box-like_dom_sf"/>
</dbReference>
<dbReference type="PROSITE" id="PS50181">
    <property type="entry name" value="FBOX"/>
    <property type="match status" value="1"/>
</dbReference>
<dbReference type="InterPro" id="IPR001810">
    <property type="entry name" value="F-box_dom"/>
</dbReference>
<evidence type="ECO:0000313" key="3">
    <source>
        <dbReference type="EMBL" id="CCA66361.1"/>
    </source>
</evidence>
<feature type="compositionally biased region" description="Low complexity" evidence="1">
    <location>
        <begin position="139"/>
        <end position="158"/>
    </location>
</feature>
<organism evidence="3 4">
    <name type="scientific">Serendipita indica (strain DSM 11827)</name>
    <name type="common">Root endophyte fungus</name>
    <name type="synonym">Piriformospora indica</name>
    <dbReference type="NCBI Taxonomy" id="1109443"/>
    <lineage>
        <taxon>Eukaryota</taxon>
        <taxon>Fungi</taxon>
        <taxon>Dikarya</taxon>
        <taxon>Basidiomycota</taxon>
        <taxon>Agaricomycotina</taxon>
        <taxon>Agaricomycetes</taxon>
        <taxon>Sebacinales</taxon>
        <taxon>Serendipitaceae</taxon>
        <taxon>Serendipita</taxon>
    </lineage>
</organism>
<evidence type="ECO:0000256" key="1">
    <source>
        <dbReference type="SAM" id="MobiDB-lite"/>
    </source>
</evidence>
<comment type="caution">
    <text evidence="3">The sequence shown here is derived from an EMBL/GenBank/DDBJ whole genome shotgun (WGS) entry which is preliminary data.</text>
</comment>
<dbReference type="EMBL" id="CAFZ01000001">
    <property type="protein sequence ID" value="CCA66361.1"/>
    <property type="molecule type" value="Genomic_DNA"/>
</dbReference>
<evidence type="ECO:0000259" key="2">
    <source>
        <dbReference type="PROSITE" id="PS50181"/>
    </source>
</evidence>
<name>G4T4V8_SERID</name>
<gene>
    <name evidence="3" type="ORF">PIIN_00047</name>
</gene>
<dbReference type="SUPFAM" id="SSF81383">
    <property type="entry name" value="F-box domain"/>
    <property type="match status" value="1"/>
</dbReference>
<dbReference type="InParanoid" id="G4T4V8"/>
<feature type="region of interest" description="Disordered" evidence="1">
    <location>
        <begin position="137"/>
        <end position="169"/>
    </location>
</feature>
<dbReference type="Pfam" id="PF12937">
    <property type="entry name" value="F-box-like"/>
    <property type="match status" value="1"/>
</dbReference>